<protein>
    <submittedName>
        <fullName evidence="3">Acyltransferase</fullName>
    </submittedName>
</protein>
<keyword evidence="1" id="KW-1133">Transmembrane helix</keyword>
<proteinExistence type="predicted"/>
<dbReference type="PANTHER" id="PTHR23028">
    <property type="entry name" value="ACETYLTRANSFERASE"/>
    <property type="match status" value="1"/>
</dbReference>
<feature type="transmembrane region" description="Helical" evidence="1">
    <location>
        <begin position="157"/>
        <end position="177"/>
    </location>
</feature>
<reference evidence="3 4" key="2">
    <citation type="submission" date="2019-02" db="EMBL/GenBank/DDBJ databases">
        <title>'Lichenibacterium ramalinii' gen. nov. sp. nov., 'Lichenibacterium minor' gen. nov. sp. nov.</title>
        <authorList>
            <person name="Pankratov T."/>
        </authorList>
    </citation>
    <scope>NUCLEOTIDE SEQUENCE [LARGE SCALE GENOMIC DNA]</scope>
    <source>
        <strain evidence="3 4">RmlP001</strain>
    </source>
</reference>
<feature type="domain" description="Acyltransferase 3" evidence="2">
    <location>
        <begin position="5"/>
        <end position="324"/>
    </location>
</feature>
<keyword evidence="3" id="KW-0808">Transferase</keyword>
<dbReference type="GO" id="GO:0016020">
    <property type="term" value="C:membrane"/>
    <property type="evidence" value="ECO:0007669"/>
    <property type="project" value="TreeGrafter"/>
</dbReference>
<name>A0A4Q2R5W9_9HYPH</name>
<feature type="transmembrane region" description="Helical" evidence="1">
    <location>
        <begin position="183"/>
        <end position="199"/>
    </location>
</feature>
<accession>A0A4Q2R5W9</accession>
<dbReference type="GO" id="GO:0000271">
    <property type="term" value="P:polysaccharide biosynthetic process"/>
    <property type="evidence" value="ECO:0007669"/>
    <property type="project" value="TreeGrafter"/>
</dbReference>
<gene>
    <name evidence="3" type="ORF">D3272_23185</name>
</gene>
<feature type="transmembrane region" description="Helical" evidence="1">
    <location>
        <begin position="277"/>
        <end position="299"/>
    </location>
</feature>
<keyword evidence="4" id="KW-1185">Reference proteome</keyword>
<feature type="transmembrane region" description="Helical" evidence="1">
    <location>
        <begin position="39"/>
        <end position="62"/>
    </location>
</feature>
<sequence length="366" mass="39973">MREIGGIQVLRGVAALGVVAFHAQQELTWRHLPLWLPDLLIGAAGVDVFFVVSGFIILYASAPLFGRAASVILFARRRVARIVPLYWLTLAVYALYAAAYHLPPYDLHAIERGLVLSMLFVPAHDNAPLLTTGWTLNFEMFFYTLFALALPFERRRAVAALSAGLVAYGVAGVLGWLPGWGSALASSLLFEFVAGLWIAEVCLSGVRLSRVGSVALVGGGVFAFAVIAAFDFASYQLWRGVVWGLPATALVAGCALATGRQAGRVRRIFERLGDVSYALYIVHYVLFGFLSRVALPWFPTGRLGVMAYFALLMVAALGAGWLIHIALERPMYRWMTGRRLRPTGPKLPERGALTDLALPRVGLERI</sequence>
<reference evidence="3 4" key="1">
    <citation type="submission" date="2018-09" db="EMBL/GenBank/DDBJ databases">
        <authorList>
            <person name="Grouzdev D.S."/>
            <person name="Krutkina M.S."/>
        </authorList>
    </citation>
    <scope>NUCLEOTIDE SEQUENCE [LARGE SCALE GENOMIC DNA]</scope>
    <source>
        <strain evidence="3 4">RmlP001</strain>
    </source>
</reference>
<dbReference type="AlphaFoldDB" id="A0A4Q2R5W9"/>
<dbReference type="PANTHER" id="PTHR23028:SF53">
    <property type="entry name" value="ACYL_TRANSF_3 DOMAIN-CONTAINING PROTEIN"/>
    <property type="match status" value="1"/>
</dbReference>
<evidence type="ECO:0000313" key="3">
    <source>
        <dbReference type="EMBL" id="RYB01935.1"/>
    </source>
</evidence>
<evidence type="ECO:0000313" key="4">
    <source>
        <dbReference type="Proteomes" id="UP000289411"/>
    </source>
</evidence>
<dbReference type="RefSeq" id="WP_129221600.1">
    <property type="nucleotide sequence ID" value="NZ_QYBC01000025.1"/>
</dbReference>
<dbReference type="OrthoDB" id="9767863at2"/>
<keyword evidence="1" id="KW-0472">Membrane</keyword>
<dbReference type="GO" id="GO:0016747">
    <property type="term" value="F:acyltransferase activity, transferring groups other than amino-acyl groups"/>
    <property type="evidence" value="ECO:0007669"/>
    <property type="project" value="InterPro"/>
</dbReference>
<dbReference type="EMBL" id="QYBC01000025">
    <property type="protein sequence ID" value="RYB01935.1"/>
    <property type="molecule type" value="Genomic_DNA"/>
</dbReference>
<feature type="transmembrane region" description="Helical" evidence="1">
    <location>
        <begin position="236"/>
        <end position="257"/>
    </location>
</feature>
<comment type="caution">
    <text evidence="3">The sequence shown here is derived from an EMBL/GenBank/DDBJ whole genome shotgun (WGS) entry which is preliminary data.</text>
</comment>
<feature type="transmembrane region" description="Helical" evidence="1">
    <location>
        <begin position="83"/>
        <end position="102"/>
    </location>
</feature>
<dbReference type="InterPro" id="IPR002656">
    <property type="entry name" value="Acyl_transf_3_dom"/>
</dbReference>
<dbReference type="InterPro" id="IPR050879">
    <property type="entry name" value="Acyltransferase_3"/>
</dbReference>
<feature type="transmembrane region" description="Helical" evidence="1">
    <location>
        <begin position="211"/>
        <end position="230"/>
    </location>
</feature>
<keyword evidence="1" id="KW-0812">Transmembrane</keyword>
<keyword evidence="3" id="KW-0012">Acyltransferase</keyword>
<organism evidence="3 4">
    <name type="scientific">Lichenibacterium ramalinae</name>
    <dbReference type="NCBI Taxonomy" id="2316527"/>
    <lineage>
        <taxon>Bacteria</taxon>
        <taxon>Pseudomonadati</taxon>
        <taxon>Pseudomonadota</taxon>
        <taxon>Alphaproteobacteria</taxon>
        <taxon>Hyphomicrobiales</taxon>
        <taxon>Lichenihabitantaceae</taxon>
        <taxon>Lichenibacterium</taxon>
    </lineage>
</organism>
<evidence type="ECO:0000259" key="2">
    <source>
        <dbReference type="Pfam" id="PF01757"/>
    </source>
</evidence>
<evidence type="ECO:0000256" key="1">
    <source>
        <dbReference type="SAM" id="Phobius"/>
    </source>
</evidence>
<dbReference type="Proteomes" id="UP000289411">
    <property type="component" value="Unassembled WGS sequence"/>
</dbReference>
<feature type="transmembrane region" description="Helical" evidence="1">
    <location>
        <begin position="305"/>
        <end position="327"/>
    </location>
</feature>
<feature type="transmembrane region" description="Helical" evidence="1">
    <location>
        <begin position="127"/>
        <end position="150"/>
    </location>
</feature>
<dbReference type="Pfam" id="PF01757">
    <property type="entry name" value="Acyl_transf_3"/>
    <property type="match status" value="1"/>
</dbReference>